<dbReference type="Pfam" id="PF00440">
    <property type="entry name" value="TetR_N"/>
    <property type="match status" value="1"/>
</dbReference>
<keyword evidence="1" id="KW-0678">Repressor</keyword>
<comment type="caution">
    <text evidence="7">The sequence shown here is derived from an EMBL/GenBank/DDBJ whole genome shotgun (WGS) entry which is preliminary data.</text>
</comment>
<keyword evidence="3 5" id="KW-0238">DNA-binding</keyword>
<dbReference type="SUPFAM" id="SSF46689">
    <property type="entry name" value="Homeodomain-like"/>
    <property type="match status" value="1"/>
</dbReference>
<keyword evidence="8" id="KW-1185">Reference proteome</keyword>
<dbReference type="SUPFAM" id="SSF48498">
    <property type="entry name" value="Tetracyclin repressor-like, C-terminal domain"/>
    <property type="match status" value="1"/>
</dbReference>
<evidence type="ECO:0000256" key="2">
    <source>
        <dbReference type="ARBA" id="ARBA00023015"/>
    </source>
</evidence>
<sequence length="193" mass="21477">MSETVAELEKKVGRQERILDAVIALLSQHGISGVSMRAVAREAGVALGLVHYYYDDKVTLISAALRRIEEDDVAMVEPDPARSPEQNLRAALRRIADAEYLTTAYLSLRLQLWAIAQAHPDFEEINTAAQKRYRKGLAALIRAARPQLSRAEANKRAADIDIVQNGIWLTALLGVDRASIRRSVKRCEDIAFN</sequence>
<evidence type="ECO:0000313" key="8">
    <source>
        <dbReference type="Proteomes" id="UP000176005"/>
    </source>
</evidence>
<protein>
    <submittedName>
        <fullName evidence="7">TetR family transcriptional regulator</fullName>
    </submittedName>
</protein>
<dbReference type="AlphaFoldDB" id="A0A1E7KYQ1"/>
<dbReference type="PANTHER" id="PTHR30055">
    <property type="entry name" value="HTH-TYPE TRANSCRIPTIONAL REGULATOR RUTR"/>
    <property type="match status" value="1"/>
</dbReference>
<dbReference type="InterPro" id="IPR036271">
    <property type="entry name" value="Tet_transcr_reg_TetR-rel_C_sf"/>
</dbReference>
<name>A0A1E7KYQ1_9ACTN</name>
<evidence type="ECO:0000256" key="1">
    <source>
        <dbReference type="ARBA" id="ARBA00022491"/>
    </source>
</evidence>
<keyword evidence="2" id="KW-0805">Transcription regulation</keyword>
<dbReference type="GO" id="GO:0003700">
    <property type="term" value="F:DNA-binding transcription factor activity"/>
    <property type="evidence" value="ECO:0007669"/>
    <property type="project" value="TreeGrafter"/>
</dbReference>
<dbReference type="EMBL" id="LJGW01000386">
    <property type="protein sequence ID" value="OEV09052.1"/>
    <property type="molecule type" value="Genomic_DNA"/>
</dbReference>
<dbReference type="Pfam" id="PF13977">
    <property type="entry name" value="TetR_C_6"/>
    <property type="match status" value="1"/>
</dbReference>
<feature type="DNA-binding region" description="H-T-H motif" evidence="5">
    <location>
        <begin position="35"/>
        <end position="54"/>
    </location>
</feature>
<feature type="domain" description="HTH tetR-type" evidence="6">
    <location>
        <begin position="12"/>
        <end position="72"/>
    </location>
</feature>
<evidence type="ECO:0000256" key="3">
    <source>
        <dbReference type="ARBA" id="ARBA00023125"/>
    </source>
</evidence>
<dbReference type="PROSITE" id="PS50977">
    <property type="entry name" value="HTH_TETR_2"/>
    <property type="match status" value="1"/>
</dbReference>
<dbReference type="InterPro" id="IPR009057">
    <property type="entry name" value="Homeodomain-like_sf"/>
</dbReference>
<dbReference type="InterPro" id="IPR001647">
    <property type="entry name" value="HTH_TetR"/>
</dbReference>
<dbReference type="PRINTS" id="PR00455">
    <property type="entry name" value="HTHTETR"/>
</dbReference>
<dbReference type="RefSeq" id="WP_070018937.1">
    <property type="nucleotide sequence ID" value="NZ_LJGW01000386.1"/>
</dbReference>
<proteinExistence type="predicted"/>
<dbReference type="Gene3D" id="1.10.357.10">
    <property type="entry name" value="Tetracycline Repressor, domain 2"/>
    <property type="match status" value="1"/>
</dbReference>
<dbReference type="PATRIC" id="fig|518642.10.peg.5352"/>
<accession>A0A1E7KYQ1</accession>
<organism evidence="7 8">
    <name type="scientific">Streptomyces nanshensis</name>
    <dbReference type="NCBI Taxonomy" id="518642"/>
    <lineage>
        <taxon>Bacteria</taxon>
        <taxon>Bacillati</taxon>
        <taxon>Actinomycetota</taxon>
        <taxon>Actinomycetes</taxon>
        <taxon>Kitasatosporales</taxon>
        <taxon>Streptomycetaceae</taxon>
        <taxon>Streptomyces</taxon>
    </lineage>
</organism>
<evidence type="ECO:0000259" key="6">
    <source>
        <dbReference type="PROSITE" id="PS50977"/>
    </source>
</evidence>
<gene>
    <name evidence="7" type="ORF">AN218_23705</name>
</gene>
<evidence type="ECO:0000313" key="7">
    <source>
        <dbReference type="EMBL" id="OEV09052.1"/>
    </source>
</evidence>
<evidence type="ECO:0000256" key="4">
    <source>
        <dbReference type="ARBA" id="ARBA00023163"/>
    </source>
</evidence>
<keyword evidence="4" id="KW-0804">Transcription</keyword>
<reference evidence="7 8" key="1">
    <citation type="journal article" date="2016" name="Front. Microbiol.">
        <title>Comparative Genomics Analysis of Streptomyces Species Reveals Their Adaptation to the Marine Environment and Their Diversity at the Genomic Level.</title>
        <authorList>
            <person name="Tian X."/>
            <person name="Zhang Z."/>
            <person name="Yang T."/>
            <person name="Chen M."/>
            <person name="Li J."/>
            <person name="Chen F."/>
            <person name="Yang J."/>
            <person name="Li W."/>
            <person name="Zhang B."/>
            <person name="Zhang Z."/>
            <person name="Wu J."/>
            <person name="Zhang C."/>
            <person name="Long L."/>
            <person name="Xiao J."/>
        </authorList>
    </citation>
    <scope>NUCLEOTIDE SEQUENCE [LARGE SCALE GENOMIC DNA]</scope>
    <source>
        <strain evidence="7 8">SCSIO 10429</strain>
    </source>
</reference>
<evidence type="ECO:0000256" key="5">
    <source>
        <dbReference type="PROSITE-ProRule" id="PRU00335"/>
    </source>
</evidence>
<dbReference type="InterPro" id="IPR039538">
    <property type="entry name" value="BetI_C"/>
</dbReference>
<dbReference type="PANTHER" id="PTHR30055:SF234">
    <property type="entry name" value="HTH-TYPE TRANSCRIPTIONAL REGULATOR BETI"/>
    <property type="match status" value="1"/>
</dbReference>
<dbReference type="InterPro" id="IPR050109">
    <property type="entry name" value="HTH-type_TetR-like_transc_reg"/>
</dbReference>
<dbReference type="GO" id="GO:0000976">
    <property type="term" value="F:transcription cis-regulatory region binding"/>
    <property type="evidence" value="ECO:0007669"/>
    <property type="project" value="TreeGrafter"/>
</dbReference>
<dbReference type="Proteomes" id="UP000176005">
    <property type="component" value="Unassembled WGS sequence"/>
</dbReference>